<organism evidence="2 3">
    <name type="scientific">Vibrio splendidus 12E03</name>
    <dbReference type="NCBI Taxonomy" id="1191305"/>
    <lineage>
        <taxon>Bacteria</taxon>
        <taxon>Pseudomonadati</taxon>
        <taxon>Pseudomonadota</taxon>
        <taxon>Gammaproteobacteria</taxon>
        <taxon>Vibrionales</taxon>
        <taxon>Vibrionaceae</taxon>
        <taxon>Vibrio</taxon>
    </lineage>
</organism>
<gene>
    <name evidence="2" type="ORF">A142_18080</name>
</gene>
<accession>A0A1E5FUI1</accession>
<keyword evidence="1" id="KW-0812">Transmembrane</keyword>
<dbReference type="Proteomes" id="UP000094802">
    <property type="component" value="Unassembled WGS sequence"/>
</dbReference>
<keyword evidence="1" id="KW-0472">Membrane</keyword>
<evidence type="ECO:0000313" key="3">
    <source>
        <dbReference type="Proteomes" id="UP000094802"/>
    </source>
</evidence>
<comment type="caution">
    <text evidence="2">The sequence shown here is derived from an EMBL/GenBank/DDBJ whole genome shotgun (WGS) entry which is preliminary data.</text>
</comment>
<dbReference type="RefSeq" id="WP_019824045.1">
    <property type="nucleotide sequence ID" value="NZ_AJZD02000072.1"/>
</dbReference>
<dbReference type="EMBL" id="AJZD02000072">
    <property type="protein sequence ID" value="OEF94180.1"/>
    <property type="molecule type" value="Genomic_DNA"/>
</dbReference>
<reference evidence="2 3" key="1">
    <citation type="journal article" date="2012" name="Science">
        <title>Ecological populations of bacteria act as socially cohesive units of antibiotic production and resistance.</title>
        <authorList>
            <person name="Cordero O.X."/>
            <person name="Wildschutte H."/>
            <person name="Kirkup B."/>
            <person name="Proehl S."/>
            <person name="Ngo L."/>
            <person name="Hussain F."/>
            <person name="Le Roux F."/>
            <person name="Mincer T."/>
            <person name="Polz M.F."/>
        </authorList>
    </citation>
    <scope>NUCLEOTIDE SEQUENCE [LARGE SCALE GENOMIC DNA]</scope>
    <source>
        <strain evidence="2 3">12E03</strain>
    </source>
</reference>
<evidence type="ECO:0000313" key="2">
    <source>
        <dbReference type="EMBL" id="OEF94180.1"/>
    </source>
</evidence>
<dbReference type="OrthoDB" id="5902200at2"/>
<feature type="transmembrane region" description="Helical" evidence="1">
    <location>
        <begin position="75"/>
        <end position="96"/>
    </location>
</feature>
<sequence>MAQPFNDSIVHLTENQLKILDDRLASIDTDMAISLSLVRRAQGLSFDDLERRVSGIKGSTLKRYMQQSYTSIRPLHMVAAMSWVMMVPMTSFYLALKVKENYRGMDSHTVNALFCIGRLPTKQFDLYINMITELMTLEGRNDFLEFREELLSTTSLPSCYEQLLPPDNLDLNAFAIDYYRSSAITVKRFRLEHNIPVDVISRVLGLSVYQYRTLEDVNKTRDFSVSIGFRVKLGFQLNSHVNFTSEMVQFPQFHQLRQFQHVRDALTTKALSLVADKNKKHAVEILISLSNIYINN</sequence>
<name>A0A1E5FUI1_VIBSP</name>
<evidence type="ECO:0000256" key="1">
    <source>
        <dbReference type="SAM" id="Phobius"/>
    </source>
</evidence>
<proteinExistence type="predicted"/>
<dbReference type="AlphaFoldDB" id="A0A1E5FUI1"/>
<keyword evidence="1" id="KW-1133">Transmembrane helix</keyword>
<protein>
    <submittedName>
        <fullName evidence="2">Uncharacterized protein</fullName>
    </submittedName>
</protein>